<dbReference type="Proteomes" id="UP000320475">
    <property type="component" value="Unassembled WGS sequence"/>
</dbReference>
<dbReference type="EMBL" id="QEAN01000009">
    <property type="protein sequence ID" value="TPX54077.1"/>
    <property type="molecule type" value="Genomic_DNA"/>
</dbReference>
<accession>A0A507DS60</accession>
<evidence type="ECO:0008006" key="5">
    <source>
        <dbReference type="Google" id="ProtNLM"/>
    </source>
</evidence>
<dbReference type="Proteomes" id="UP000317494">
    <property type="component" value="Unassembled WGS sequence"/>
</dbReference>
<keyword evidence="3" id="KW-1185">Reference proteome</keyword>
<evidence type="ECO:0000313" key="1">
    <source>
        <dbReference type="EMBL" id="TPX51359.1"/>
    </source>
</evidence>
<organism evidence="2 3">
    <name type="scientific">Synchytrium endobioticum</name>
    <dbReference type="NCBI Taxonomy" id="286115"/>
    <lineage>
        <taxon>Eukaryota</taxon>
        <taxon>Fungi</taxon>
        <taxon>Fungi incertae sedis</taxon>
        <taxon>Chytridiomycota</taxon>
        <taxon>Chytridiomycota incertae sedis</taxon>
        <taxon>Chytridiomycetes</taxon>
        <taxon>Synchytriales</taxon>
        <taxon>Synchytriaceae</taxon>
        <taxon>Synchytrium</taxon>
    </lineage>
</organism>
<protein>
    <recommendedName>
        <fullName evidence="5">Essential protein Yae1 N-terminal domain-containing protein</fullName>
    </recommendedName>
</protein>
<sequence>MTDASSASSNDQTPMGKSFQIDDLVHLEDMFEELGRDDGLRDGIQAGKYEGQIAGLEAGFEMGREIGFYKSACTTWLQLAERSTFSAQSAPSSSADSTSYSARAIKVLKGIIELCDLFPRENTPDTEWKESLERIRARWRMATSLLGIGGKQVYSSGVSGTSEAAARPKMNF</sequence>
<dbReference type="PANTHER" id="PTHR28532:SF1">
    <property type="entry name" value="ORAL CANCER OVEREXPRESSED 1"/>
    <property type="match status" value="1"/>
</dbReference>
<dbReference type="VEuPathDB" id="FungiDB:SeMB42_g00472"/>
<dbReference type="STRING" id="286115.A0A507DS60"/>
<dbReference type="PANTHER" id="PTHR28532">
    <property type="entry name" value="GEO13458P1"/>
    <property type="match status" value="1"/>
</dbReference>
<dbReference type="AlphaFoldDB" id="A0A507DS60"/>
<dbReference type="InterPro" id="IPR052436">
    <property type="entry name" value="LTO1_adapter"/>
</dbReference>
<reference evidence="3 4" key="1">
    <citation type="journal article" date="2019" name="Sci. Rep.">
        <title>Comparative genomics of chytrid fungi reveal insights into the obligate biotrophic and pathogenic lifestyle of Synchytrium endobioticum.</title>
        <authorList>
            <person name="van de Vossenberg B.T.L.H."/>
            <person name="Warris S."/>
            <person name="Nguyen H.D.T."/>
            <person name="van Gent-Pelzer M.P.E."/>
            <person name="Joly D.L."/>
            <person name="van de Geest H.C."/>
            <person name="Bonants P.J.M."/>
            <person name="Smith D.S."/>
            <person name="Levesque C.A."/>
            <person name="van der Lee T.A.J."/>
        </authorList>
    </citation>
    <scope>NUCLEOTIDE SEQUENCE [LARGE SCALE GENOMIC DNA]</scope>
    <source>
        <strain evidence="1 4">LEV6574</strain>
        <strain evidence="2 3">MB42</strain>
    </source>
</reference>
<comment type="caution">
    <text evidence="2">The sequence shown here is derived from an EMBL/GenBank/DDBJ whole genome shotgun (WGS) entry which is preliminary data.</text>
</comment>
<dbReference type="OrthoDB" id="48036at2759"/>
<gene>
    <name evidence="1" type="ORF">SeLEV6574_g00334</name>
    <name evidence="2" type="ORF">SeMB42_g00472</name>
</gene>
<dbReference type="EMBL" id="QEAM01000005">
    <property type="protein sequence ID" value="TPX51359.1"/>
    <property type="molecule type" value="Genomic_DNA"/>
</dbReference>
<evidence type="ECO:0000313" key="4">
    <source>
        <dbReference type="Proteomes" id="UP000320475"/>
    </source>
</evidence>
<evidence type="ECO:0000313" key="2">
    <source>
        <dbReference type="EMBL" id="TPX54077.1"/>
    </source>
</evidence>
<evidence type="ECO:0000313" key="3">
    <source>
        <dbReference type="Proteomes" id="UP000317494"/>
    </source>
</evidence>
<proteinExistence type="predicted"/>
<name>A0A507DS60_9FUNG</name>